<dbReference type="Gene3D" id="3.40.47.10">
    <property type="match status" value="1"/>
</dbReference>
<dbReference type="SUPFAM" id="SSF47336">
    <property type="entry name" value="ACP-like"/>
    <property type="match status" value="1"/>
</dbReference>
<dbReference type="InterPro" id="IPR020807">
    <property type="entry name" value="PKS_DH"/>
</dbReference>
<feature type="compositionally biased region" description="Polar residues" evidence="7">
    <location>
        <begin position="2551"/>
        <end position="2569"/>
    </location>
</feature>
<dbReference type="InterPro" id="IPR014030">
    <property type="entry name" value="Ketoacyl_synth_N"/>
</dbReference>
<evidence type="ECO:0000256" key="3">
    <source>
        <dbReference type="ARBA" id="ARBA00022603"/>
    </source>
</evidence>
<dbReference type="PROSITE" id="PS00606">
    <property type="entry name" value="KS3_1"/>
    <property type="match status" value="1"/>
</dbReference>
<dbReference type="Pfam" id="PF21089">
    <property type="entry name" value="PKS_DH_N"/>
    <property type="match status" value="1"/>
</dbReference>
<dbReference type="EMBL" id="JAFJYH010000069">
    <property type="protein sequence ID" value="KAG4421208.1"/>
    <property type="molecule type" value="Genomic_DNA"/>
</dbReference>
<dbReference type="InterPro" id="IPR016035">
    <property type="entry name" value="Acyl_Trfase/lysoPLipase"/>
</dbReference>
<dbReference type="Pfam" id="PF14765">
    <property type="entry name" value="PS-DH"/>
    <property type="match status" value="1"/>
</dbReference>
<dbReference type="CDD" id="cd00833">
    <property type="entry name" value="PKS"/>
    <property type="match status" value="1"/>
</dbReference>
<dbReference type="Pfam" id="PF08659">
    <property type="entry name" value="KR"/>
    <property type="match status" value="1"/>
</dbReference>
<dbReference type="InterPro" id="IPR013217">
    <property type="entry name" value="Methyltransf_12"/>
</dbReference>
<proteinExistence type="predicted"/>
<feature type="domain" description="PKS/mFAS DH" evidence="10">
    <location>
        <begin position="936"/>
        <end position="1241"/>
    </location>
</feature>
<dbReference type="SMART" id="SM00823">
    <property type="entry name" value="PKS_PP"/>
    <property type="match status" value="1"/>
</dbReference>
<dbReference type="InterPro" id="IPR020806">
    <property type="entry name" value="PKS_PP-bd"/>
</dbReference>
<dbReference type="SUPFAM" id="SSF55048">
    <property type="entry name" value="Probable ACP-binding domain of malonyl-CoA ACP transacylase"/>
    <property type="match status" value="1"/>
</dbReference>
<dbReference type="Gene3D" id="3.40.50.150">
    <property type="entry name" value="Vaccinia Virus protein VP39"/>
    <property type="match status" value="1"/>
</dbReference>
<evidence type="ECO:0008006" key="13">
    <source>
        <dbReference type="Google" id="ProtNLM"/>
    </source>
</evidence>
<dbReference type="FunFam" id="3.40.47.10:FF:000019">
    <property type="entry name" value="Polyketide synthase type I"/>
    <property type="match status" value="1"/>
</dbReference>
<dbReference type="PROSITE" id="PS52019">
    <property type="entry name" value="PKS_MFAS_DH"/>
    <property type="match status" value="1"/>
</dbReference>
<protein>
    <recommendedName>
        <fullName evidence="13">Polyketide synthase</fullName>
    </recommendedName>
</protein>
<evidence type="ECO:0000256" key="7">
    <source>
        <dbReference type="SAM" id="MobiDB-lite"/>
    </source>
</evidence>
<dbReference type="InterPro" id="IPR009081">
    <property type="entry name" value="PP-bd_ACP"/>
</dbReference>
<dbReference type="SUPFAM" id="SSF51735">
    <property type="entry name" value="NAD(P)-binding Rossmann-fold domains"/>
    <property type="match status" value="1"/>
</dbReference>
<dbReference type="PANTHER" id="PTHR43775:SF48">
    <property type="entry name" value="HIGHLY REDUCING POLYKETIDE SYNTHASE SDGA"/>
    <property type="match status" value="1"/>
</dbReference>
<dbReference type="InterPro" id="IPR049552">
    <property type="entry name" value="PKS_DH_N"/>
</dbReference>
<dbReference type="GO" id="GO:0031177">
    <property type="term" value="F:phosphopantetheine binding"/>
    <property type="evidence" value="ECO:0007669"/>
    <property type="project" value="InterPro"/>
</dbReference>
<dbReference type="InterPro" id="IPR001227">
    <property type="entry name" value="Ac_transferase_dom_sf"/>
</dbReference>
<dbReference type="InterPro" id="IPR050091">
    <property type="entry name" value="PKS_NRPS_Biosynth_Enz"/>
</dbReference>
<dbReference type="Pfam" id="PF00550">
    <property type="entry name" value="PP-binding"/>
    <property type="match status" value="1"/>
</dbReference>
<dbReference type="GO" id="GO:0004312">
    <property type="term" value="F:fatty acid synthase activity"/>
    <property type="evidence" value="ECO:0007669"/>
    <property type="project" value="TreeGrafter"/>
</dbReference>
<dbReference type="InterPro" id="IPR013968">
    <property type="entry name" value="PKS_KR"/>
</dbReference>
<name>A0A8H7TM05_9HELO</name>
<dbReference type="InterPro" id="IPR018201">
    <property type="entry name" value="Ketoacyl_synth_AS"/>
</dbReference>
<dbReference type="GO" id="GO:0004315">
    <property type="term" value="F:3-oxoacyl-[acyl-carrier-protein] synthase activity"/>
    <property type="evidence" value="ECO:0007669"/>
    <property type="project" value="InterPro"/>
</dbReference>
<feature type="active site" description="Proton donor; for dehydratase activity" evidence="6">
    <location>
        <position position="1147"/>
    </location>
</feature>
<dbReference type="SUPFAM" id="SSF53901">
    <property type="entry name" value="Thiolase-like"/>
    <property type="match status" value="1"/>
</dbReference>
<dbReference type="SMART" id="SM00826">
    <property type="entry name" value="PKS_DH"/>
    <property type="match status" value="1"/>
</dbReference>
<dbReference type="SMART" id="SM00822">
    <property type="entry name" value="PKS_KR"/>
    <property type="match status" value="1"/>
</dbReference>
<dbReference type="InterPro" id="IPR020841">
    <property type="entry name" value="PKS_Beta-ketoAc_synthase_dom"/>
</dbReference>
<evidence type="ECO:0000313" key="12">
    <source>
        <dbReference type="Proteomes" id="UP000664132"/>
    </source>
</evidence>
<dbReference type="PANTHER" id="PTHR43775">
    <property type="entry name" value="FATTY ACID SYNTHASE"/>
    <property type="match status" value="1"/>
</dbReference>
<comment type="caution">
    <text evidence="11">The sequence shown here is derived from an EMBL/GenBank/DDBJ whole genome shotgun (WGS) entry which is preliminary data.</text>
</comment>
<feature type="compositionally biased region" description="Basic and acidic residues" evidence="7">
    <location>
        <begin position="2507"/>
        <end position="2523"/>
    </location>
</feature>
<dbReference type="Pfam" id="PF16197">
    <property type="entry name" value="KAsynt_C_assoc"/>
    <property type="match status" value="1"/>
</dbReference>
<dbReference type="InterPro" id="IPR014043">
    <property type="entry name" value="Acyl_transferase_dom"/>
</dbReference>
<dbReference type="InterPro" id="IPR049551">
    <property type="entry name" value="PKS_DH_C"/>
</dbReference>
<dbReference type="SUPFAM" id="SSF52151">
    <property type="entry name" value="FabD/lysophospholipase-like"/>
    <property type="match status" value="1"/>
</dbReference>
<dbReference type="PROSITE" id="PS52004">
    <property type="entry name" value="KS3_2"/>
    <property type="match status" value="1"/>
</dbReference>
<gene>
    <name evidence="11" type="ORF">IFR04_005619</name>
</gene>
<reference evidence="11" key="1">
    <citation type="submission" date="2021-02" db="EMBL/GenBank/DDBJ databases">
        <title>Genome sequence Cadophora malorum strain M34.</title>
        <authorList>
            <person name="Stefanovic E."/>
            <person name="Vu D."/>
            <person name="Scully C."/>
            <person name="Dijksterhuis J."/>
            <person name="Roader J."/>
            <person name="Houbraken J."/>
        </authorList>
    </citation>
    <scope>NUCLEOTIDE SEQUENCE</scope>
    <source>
        <strain evidence="11">M34</strain>
    </source>
</reference>
<dbReference type="InterPro" id="IPR016036">
    <property type="entry name" value="Malonyl_transacylase_ACP-bd"/>
</dbReference>
<dbReference type="SMART" id="SM00825">
    <property type="entry name" value="PKS_KS"/>
    <property type="match status" value="1"/>
</dbReference>
<feature type="region of interest" description="Disordered" evidence="7">
    <location>
        <begin position="2725"/>
        <end position="2756"/>
    </location>
</feature>
<evidence type="ECO:0000259" key="8">
    <source>
        <dbReference type="PROSITE" id="PS50075"/>
    </source>
</evidence>
<evidence type="ECO:0000256" key="4">
    <source>
        <dbReference type="ARBA" id="ARBA00022679"/>
    </source>
</evidence>
<dbReference type="Pfam" id="PF00698">
    <property type="entry name" value="Acyl_transf_1"/>
    <property type="match status" value="1"/>
</dbReference>
<accession>A0A8H7TM05</accession>
<keyword evidence="4" id="KW-0808">Transferase</keyword>
<dbReference type="SUPFAM" id="SSF53335">
    <property type="entry name" value="S-adenosyl-L-methionine-dependent methyltransferases"/>
    <property type="match status" value="1"/>
</dbReference>
<dbReference type="Gene3D" id="3.10.129.110">
    <property type="entry name" value="Polyketide synthase dehydratase"/>
    <property type="match status" value="1"/>
</dbReference>
<dbReference type="InterPro" id="IPR049900">
    <property type="entry name" value="PKS_mFAS_DH"/>
</dbReference>
<evidence type="ECO:0000256" key="6">
    <source>
        <dbReference type="PROSITE-ProRule" id="PRU01363"/>
    </source>
</evidence>
<sequence>MDTLNEPIAIIGTGCRFPGQANTSAKLWELLNQPKELSIPIPPSRFNADGFYHPDGFHHGTSNVQKSYFLSEDVRKFDSQFFNISTAEAESMDPQQRQLLEVVFEAMEAANLTMEEMRGTATAVYVGLMCDDYSGLIFADMETLPTYGATGAARSILSNRISYFFDWTGPSMTIDSACSSSLVAIHQAVQTLRNGECRVAMAAGANLILSARMFVAESKLKMLSPNGRSRMWDAGGDGYARGEGIAAVMLKRLSDAIADGDHIECVIRETSVNQGGRSTGLTVPNPVAQVNLIRQTYAKAGLDLNRPEDRPQYFQAHGTGTKVGDLNEATAIHNTFFGKSEDMDKEKLFVGSIKTVIGHSEGAAGIAGMLEACLAVKHGIIPPNLHFETLNPNLEPFIHHLEVPTKAQLWPKTCSTIRRASVNSFGFGGTNAHVILENAPEIPKTVASALSTVVLPFAFSAASERSLASLLFNYSQFLSNNPDTDLNALAWTLISQRSVFTHKVCFTAQNSSELRAKLDDELEHRPNGTSRSISSRLSTKPRHIMGIFTGQGAQWAAMGYDLISQSSVGKSTLKILEQSLASLPADHRPQWSLEAELSAPAATSRIAEAILSQPLCTAIQIILVDHLRAIGVYFSSVVGHSSGEIGAAYAAGFISADAAIKIAYYRGFFASLAGAGKKGAMIAVGVSRADALEFCQLSEFNGRIVVAASNSSTSVTLSGDEDAVNEAKDYFEAKEIFARVLKVDTAYHSHHMLPCSAPYLLALKNCNIELLPRSDVSCTWYSSVNEGQIMSSSEALLGPYWMDNMLNAVLFSQAIEASLLAGAYDIAIEVGPHPALKGPALQTIQEVTEAKKPMPYLGLFGRGKTGIETFGDALGSLWMQFGSKSFDAASYYQVFHGDAPPSTLQGLPTYPWDHERTLWYESRASRETRCRVDAPHELLGIVTADQAEGEYKWRNYLKLNEIPWLSGHQIQGQTIYPAAGYLVMALEATKTVASGKEVRLIEIKDFKILQAISINDDDSGVETLFGITNVVSDAKSGALSADFACHACLSRDTGSLVLVSLGKIVLHFGLPSATILPSRSLAVINDLREVNIDTFYDSLGEVGYGYTGPFKGIFFLEQKLDTATGLIFDANSTVSNSSMMMHPGTLDSAIQTLFACLGTPGDGSLWTLHVPVTIRNIRVNPATCSITADGLKTEVIFDAALAESTSDTLCGDVTLYDIDSRNAICQIEGIEVKPLMPATPADDRLLFHELVWGTAEPDASLVYRKAEFAAAEMQKAATLEKICLFYLNQLLDTVTTEEKVETSWHGKKILAFARHVVDETKAGRHMSCRPEWLDYTWADIQAVADQYRSDIDCKLLHVVGEKLIPFIRGETSILEHMRQDSLLDLYYQNSELLEYNMYAGLIAEQIAFRYPLIKILEIGGGTGGITRSILKHINNKYSSYTFTDISVGFFEEAQETFKDHGRIIYEALDIERDPTTQGFTEYSYDLVIASNVLHATKVLDDTMTNVRKLLKPGGKLLVLEAVDNGATRVGFSFCGVPGWWAGADDGRELTPLITPGQWDSLLLRNGFSGLDTITPGTESVYQPVAVFISTAVDEEIELLRKPLSFSGPKPQLDTLFLVGGKTDRTEKLMGELKTILQSWTTNVKILESLEDIHKLDDFSMVHVLNLAELDAPIFEDLTADRLESFKSLLNIAKSFLWATAGSKSERPYSNMALGIGRTLVHEMPHLRVQVLDAAKIEYHTAPLLAEAFLRIVLAETWENDIYAPKRMWSNEPELWLEDGRFHITRVVPDRAANNRLMSTRRLIEENISAEEATIELGHNGSSYDFQRSPSEASLAQSKDFTTICVTHSTLMALNIKSAGALHLALGEMSDIGLKVIALSGRIGSTITTNSSWTVPWHVASGDEALLLTAIAIEILAQSIVDLARNSSSLLVFEPDLALADAVARKARYTGVQPHFITTKDSPEDSAWMKIHPFSSDRDIKSSFPINVSAFVDMSETSDLSKRISTLLPSHTQRADAATFLSKTSNYDVNGGRSLVADSLSIALANSMSVIRSMRSIIRPTVISAEALVQMTPATSKLQIVDWSASPKLPVRLQSAESLMKFKGDRTYLLVGMAGNLGRSLCRWMILHGAKHIVLTSRNPNIEQIWLDEMQSIGGALKIMAMDVSNKASLLETHKQITSTLPPIAGVANAAMVLSDTLLSNMTFKEMQTVLKPKVDGSRYLDELFPHNDLDFFILFGSSVDVMGNSGQAAYCAANMFMNSLVSSRQKRGLAGSLIGLGEVKGVGYAARMNRELNDIIGATLPLSEKEVHHMFAEGVLAGAPGSSRNPILYAGMDSKDPRKDPDILWYPHPKFWHYIESGDGVVASESKGATASLKSQLATVTSMDDVVNIVTESFTLKLRHKLQISSDTAVSSEAVLLELGIDSLVAVDLRAWFVTELGVDMPILKILGGASIGDLVTDSIARLPVTLLPAVPVEMKEEEAKATQAVLVPNGLGGHDLVLVGPVQESVTEKSDQAVRGAEKEGEAPMTPLGYQGHSKNLSLASTLSGHSSSEQDTSSQPHSPALSDTSSVPDHEGLSQIPKFPLDTVADDTTSQLNEAITSDDNAEEALPSSSAEQIFTPQSEIIEVNSTITSLHPASNEGRCESLNDSRIHTADIDATEWPQLVEEDQADKLPGAMAEVIEDASHCLTTGIENDSLNSTSIEKMGIDNGACRFPQELMFTTHDGQTITPPPESVDFDSQTASRHNEDGTANNIATS</sequence>
<organism evidence="11 12">
    <name type="scientific">Cadophora malorum</name>
    <dbReference type="NCBI Taxonomy" id="108018"/>
    <lineage>
        <taxon>Eukaryota</taxon>
        <taxon>Fungi</taxon>
        <taxon>Dikarya</taxon>
        <taxon>Ascomycota</taxon>
        <taxon>Pezizomycotina</taxon>
        <taxon>Leotiomycetes</taxon>
        <taxon>Helotiales</taxon>
        <taxon>Ploettnerulaceae</taxon>
        <taxon>Cadophora</taxon>
    </lineage>
</organism>
<keyword evidence="12" id="KW-1185">Reference proteome</keyword>
<feature type="region of interest" description="Disordered" evidence="7">
    <location>
        <begin position="2503"/>
        <end position="2584"/>
    </location>
</feature>
<keyword evidence="5" id="KW-0511">Multifunctional enzyme</keyword>
<dbReference type="InterPro" id="IPR014031">
    <property type="entry name" value="Ketoacyl_synth_C"/>
</dbReference>
<dbReference type="Pfam" id="PF08242">
    <property type="entry name" value="Methyltransf_12"/>
    <property type="match status" value="1"/>
</dbReference>
<evidence type="ECO:0000256" key="5">
    <source>
        <dbReference type="ARBA" id="ARBA00023268"/>
    </source>
</evidence>
<dbReference type="Proteomes" id="UP000664132">
    <property type="component" value="Unassembled WGS sequence"/>
</dbReference>
<dbReference type="InterPro" id="IPR036291">
    <property type="entry name" value="NAD(P)-bd_dom_sf"/>
</dbReference>
<keyword evidence="2" id="KW-0597">Phosphoprotein</keyword>
<feature type="domain" description="Ketosynthase family 3 (KS3)" evidence="9">
    <location>
        <begin position="5"/>
        <end position="438"/>
    </location>
</feature>
<dbReference type="GO" id="GO:0032259">
    <property type="term" value="P:methylation"/>
    <property type="evidence" value="ECO:0007669"/>
    <property type="project" value="UniProtKB-KW"/>
</dbReference>
<feature type="compositionally biased region" description="Low complexity" evidence="7">
    <location>
        <begin position="2538"/>
        <end position="2549"/>
    </location>
</feature>
<keyword evidence="3" id="KW-0489">Methyltransferase</keyword>
<feature type="region of interest" description="C-terminal hotdog fold" evidence="6">
    <location>
        <begin position="1086"/>
        <end position="1241"/>
    </location>
</feature>
<dbReference type="InterPro" id="IPR006162">
    <property type="entry name" value="Ppantetheine_attach_site"/>
</dbReference>
<dbReference type="SMART" id="SM00827">
    <property type="entry name" value="PKS_AT"/>
    <property type="match status" value="1"/>
</dbReference>
<dbReference type="Gene3D" id="3.40.50.720">
    <property type="entry name" value="NAD(P)-binding Rossmann-like Domain"/>
    <property type="match status" value="1"/>
</dbReference>
<feature type="region of interest" description="N-terminal hotdog fold" evidence="6">
    <location>
        <begin position="936"/>
        <end position="1071"/>
    </location>
</feature>
<dbReference type="PROSITE" id="PS50075">
    <property type="entry name" value="CARRIER"/>
    <property type="match status" value="1"/>
</dbReference>
<feature type="active site" description="Proton acceptor; for dehydratase activity" evidence="6">
    <location>
        <position position="968"/>
    </location>
</feature>
<dbReference type="InterPro" id="IPR036736">
    <property type="entry name" value="ACP-like_sf"/>
</dbReference>
<feature type="domain" description="Carrier" evidence="8">
    <location>
        <begin position="2388"/>
        <end position="2463"/>
    </location>
</feature>
<dbReference type="GO" id="GO:0044550">
    <property type="term" value="P:secondary metabolite biosynthetic process"/>
    <property type="evidence" value="ECO:0007669"/>
    <property type="project" value="TreeGrafter"/>
</dbReference>
<evidence type="ECO:0000256" key="1">
    <source>
        <dbReference type="ARBA" id="ARBA00022450"/>
    </source>
</evidence>
<feature type="compositionally biased region" description="Polar residues" evidence="7">
    <location>
        <begin position="2736"/>
        <end position="2756"/>
    </location>
</feature>
<dbReference type="Pfam" id="PF02801">
    <property type="entry name" value="Ketoacyl-synt_C"/>
    <property type="match status" value="1"/>
</dbReference>
<dbReference type="InterPro" id="IPR032821">
    <property type="entry name" value="PKS_assoc"/>
</dbReference>
<dbReference type="Pfam" id="PF00109">
    <property type="entry name" value="ketoacyl-synt"/>
    <property type="match status" value="1"/>
</dbReference>
<evidence type="ECO:0000259" key="10">
    <source>
        <dbReference type="PROSITE" id="PS52019"/>
    </source>
</evidence>
<dbReference type="GO" id="GO:0008168">
    <property type="term" value="F:methyltransferase activity"/>
    <property type="evidence" value="ECO:0007669"/>
    <property type="project" value="UniProtKB-KW"/>
</dbReference>
<keyword evidence="1" id="KW-0596">Phosphopantetheine</keyword>
<evidence type="ECO:0000313" key="11">
    <source>
        <dbReference type="EMBL" id="KAG4421208.1"/>
    </source>
</evidence>
<dbReference type="InterPro" id="IPR057326">
    <property type="entry name" value="KR_dom"/>
</dbReference>
<evidence type="ECO:0000259" key="9">
    <source>
        <dbReference type="PROSITE" id="PS52004"/>
    </source>
</evidence>
<dbReference type="OrthoDB" id="329835at2759"/>
<dbReference type="PROSITE" id="PS00012">
    <property type="entry name" value="PHOSPHOPANTETHEINE"/>
    <property type="match status" value="1"/>
</dbReference>
<dbReference type="Gene3D" id="3.40.366.10">
    <property type="entry name" value="Malonyl-Coenzyme A Acyl Carrier Protein, domain 2"/>
    <property type="match status" value="1"/>
</dbReference>
<evidence type="ECO:0000256" key="2">
    <source>
        <dbReference type="ARBA" id="ARBA00022553"/>
    </source>
</evidence>
<dbReference type="InterPro" id="IPR029063">
    <property type="entry name" value="SAM-dependent_MTases_sf"/>
</dbReference>
<dbReference type="InterPro" id="IPR016039">
    <property type="entry name" value="Thiolase-like"/>
</dbReference>
<dbReference type="GO" id="GO:0006633">
    <property type="term" value="P:fatty acid biosynthetic process"/>
    <property type="evidence" value="ECO:0007669"/>
    <property type="project" value="InterPro"/>
</dbReference>
<dbReference type="InterPro" id="IPR042104">
    <property type="entry name" value="PKS_dehydratase_sf"/>
</dbReference>